<reference evidence="2 3" key="1">
    <citation type="submission" date="2020-08" db="EMBL/GenBank/DDBJ databases">
        <title>Genomic Encyclopedia of Type Strains, Phase IV (KMG-IV): sequencing the most valuable type-strain genomes for metagenomic binning, comparative biology and taxonomic classification.</title>
        <authorList>
            <person name="Goeker M."/>
        </authorList>
    </citation>
    <scope>NUCLEOTIDE SEQUENCE [LARGE SCALE GENOMIC DNA]</scope>
    <source>
        <strain evidence="2 3">DSM 28570</strain>
    </source>
</reference>
<gene>
    <name evidence="2" type="ORF">HNQ81_001237</name>
</gene>
<evidence type="ECO:0000313" key="3">
    <source>
        <dbReference type="Proteomes" id="UP000539642"/>
    </source>
</evidence>
<protein>
    <submittedName>
        <fullName evidence="2">Uncharacterized protein</fullName>
    </submittedName>
</protein>
<comment type="caution">
    <text evidence="2">The sequence shown here is derived from an EMBL/GenBank/DDBJ whole genome shotgun (WGS) entry which is preliminary data.</text>
</comment>
<evidence type="ECO:0000313" key="2">
    <source>
        <dbReference type="EMBL" id="MBB5347521.1"/>
    </source>
</evidence>
<accession>A0A840V311</accession>
<evidence type="ECO:0000256" key="1">
    <source>
        <dbReference type="SAM" id="Phobius"/>
    </source>
</evidence>
<name>A0A840V311_9BACT</name>
<feature type="transmembrane region" description="Helical" evidence="1">
    <location>
        <begin position="14"/>
        <end position="35"/>
    </location>
</feature>
<keyword evidence="1" id="KW-0472">Membrane</keyword>
<proteinExistence type="predicted"/>
<organism evidence="2 3">
    <name type="scientific">Desulfoprunum benzoelyticum</name>
    <dbReference type="NCBI Taxonomy" id="1506996"/>
    <lineage>
        <taxon>Bacteria</taxon>
        <taxon>Pseudomonadati</taxon>
        <taxon>Thermodesulfobacteriota</taxon>
        <taxon>Desulfobulbia</taxon>
        <taxon>Desulfobulbales</taxon>
        <taxon>Desulfobulbaceae</taxon>
        <taxon>Desulfoprunum</taxon>
    </lineage>
</organism>
<keyword evidence="1" id="KW-0812">Transmembrane</keyword>
<keyword evidence="1" id="KW-1133">Transmembrane helix</keyword>
<keyword evidence="3" id="KW-1185">Reference proteome</keyword>
<dbReference type="EMBL" id="JACHEO010000004">
    <property type="protein sequence ID" value="MBB5347521.1"/>
    <property type="molecule type" value="Genomic_DNA"/>
</dbReference>
<sequence length="36" mass="3803">MSDSSHNHQENQAVYTRVALVLLAVLAAIVVIGLIG</sequence>
<dbReference type="AlphaFoldDB" id="A0A840V311"/>
<dbReference type="Proteomes" id="UP000539642">
    <property type="component" value="Unassembled WGS sequence"/>
</dbReference>